<evidence type="ECO:0000313" key="1">
    <source>
        <dbReference type="EMBL" id="KAJ2970810.1"/>
    </source>
</evidence>
<gene>
    <name evidence="1" type="ORF">NUW58_g9587</name>
</gene>
<proteinExistence type="predicted"/>
<reference evidence="1" key="1">
    <citation type="submission" date="2022-10" db="EMBL/GenBank/DDBJ databases">
        <title>Genome Sequence of Xylaria curta.</title>
        <authorList>
            <person name="Buettner E."/>
        </authorList>
    </citation>
    <scope>NUCLEOTIDE SEQUENCE</scope>
    <source>
        <strain evidence="1">Babe10</strain>
    </source>
</reference>
<name>A0ACC1MVD6_9PEZI</name>
<organism evidence="1 2">
    <name type="scientific">Xylaria curta</name>
    <dbReference type="NCBI Taxonomy" id="42375"/>
    <lineage>
        <taxon>Eukaryota</taxon>
        <taxon>Fungi</taxon>
        <taxon>Dikarya</taxon>
        <taxon>Ascomycota</taxon>
        <taxon>Pezizomycotina</taxon>
        <taxon>Sordariomycetes</taxon>
        <taxon>Xylariomycetidae</taxon>
        <taxon>Xylariales</taxon>
        <taxon>Xylariaceae</taxon>
        <taxon>Xylaria</taxon>
    </lineage>
</organism>
<sequence>MAPVERPESPNEVIAKDGGAVLEETSGNRSGSHGGAFSKNPLLGGLIKPVFDAKGKGAAQEGRKANATKWRRAQDDLDNNEGLILDGGIYGQTDETQDARNSS</sequence>
<evidence type="ECO:0000313" key="2">
    <source>
        <dbReference type="Proteomes" id="UP001143856"/>
    </source>
</evidence>
<dbReference type="Proteomes" id="UP001143856">
    <property type="component" value="Unassembled WGS sequence"/>
</dbReference>
<dbReference type="EMBL" id="JAPDGR010003556">
    <property type="protein sequence ID" value="KAJ2970810.1"/>
    <property type="molecule type" value="Genomic_DNA"/>
</dbReference>
<accession>A0ACC1MVD6</accession>
<protein>
    <submittedName>
        <fullName evidence="1">Uncharacterized protein</fullName>
    </submittedName>
</protein>
<comment type="caution">
    <text evidence="1">The sequence shown here is derived from an EMBL/GenBank/DDBJ whole genome shotgun (WGS) entry which is preliminary data.</text>
</comment>
<keyword evidence="2" id="KW-1185">Reference proteome</keyword>